<dbReference type="GO" id="GO:0030151">
    <property type="term" value="F:molybdenum ion binding"/>
    <property type="evidence" value="ECO:0007669"/>
    <property type="project" value="InterPro"/>
</dbReference>
<dbReference type="PROSITE" id="PS51340">
    <property type="entry name" value="MOSC"/>
    <property type="match status" value="1"/>
</dbReference>
<dbReference type="Pfam" id="PF03476">
    <property type="entry name" value="MOSC_N"/>
    <property type="match status" value="1"/>
</dbReference>
<gene>
    <name evidence="3" type="ORF">B0I35DRAFT_472952</name>
</gene>
<dbReference type="InterPro" id="IPR011037">
    <property type="entry name" value="Pyrv_Knase-like_insert_dom_sf"/>
</dbReference>
<name>A0A8K0WW21_9HYPO</name>
<dbReference type="InterPro" id="IPR005302">
    <property type="entry name" value="MoCF_Sase_C"/>
</dbReference>
<dbReference type="SUPFAM" id="SSF50800">
    <property type="entry name" value="PK beta-barrel domain-like"/>
    <property type="match status" value="1"/>
</dbReference>
<dbReference type="Proteomes" id="UP000813444">
    <property type="component" value="Unassembled WGS sequence"/>
</dbReference>
<protein>
    <submittedName>
        <fullName evidence="3">MOSC domain-containing protein</fullName>
    </submittedName>
</protein>
<dbReference type="InterPro" id="IPR005303">
    <property type="entry name" value="MOCOS_middle"/>
</dbReference>
<organism evidence="3 4">
    <name type="scientific">Stachybotrys elegans</name>
    <dbReference type="NCBI Taxonomy" id="80388"/>
    <lineage>
        <taxon>Eukaryota</taxon>
        <taxon>Fungi</taxon>
        <taxon>Dikarya</taxon>
        <taxon>Ascomycota</taxon>
        <taxon>Pezizomycotina</taxon>
        <taxon>Sordariomycetes</taxon>
        <taxon>Hypocreomycetidae</taxon>
        <taxon>Hypocreales</taxon>
        <taxon>Stachybotryaceae</taxon>
        <taxon>Stachybotrys</taxon>
    </lineage>
</organism>
<comment type="caution">
    <text evidence="3">The sequence shown here is derived from an EMBL/GenBank/DDBJ whole genome shotgun (WGS) entry which is preliminary data.</text>
</comment>
<evidence type="ECO:0000259" key="2">
    <source>
        <dbReference type="PROSITE" id="PS51340"/>
    </source>
</evidence>
<keyword evidence="1" id="KW-1133">Transmembrane helix</keyword>
<proteinExistence type="predicted"/>
<evidence type="ECO:0000256" key="1">
    <source>
        <dbReference type="SAM" id="Phobius"/>
    </source>
</evidence>
<dbReference type="AlphaFoldDB" id="A0A8K0WW21"/>
<dbReference type="Pfam" id="PF03473">
    <property type="entry name" value="MOSC"/>
    <property type="match status" value="1"/>
</dbReference>
<evidence type="ECO:0000313" key="3">
    <source>
        <dbReference type="EMBL" id="KAH7328212.1"/>
    </source>
</evidence>
<dbReference type="EMBL" id="JAGPNK010000001">
    <property type="protein sequence ID" value="KAH7328212.1"/>
    <property type="molecule type" value="Genomic_DNA"/>
</dbReference>
<sequence>MGSSVSPFDPLSIFLYLVTISLLVIPLFIIFPPIPVERSDALRQTHKRLGLHGRRSNLSDQYSPAHGAQPGKPGIVQSLFIYPVKSCRGIELAKSRVLPSGLEHDRLYTLAQLRAPRQGAAPPGAQDGEHEEELWEFATQRQLPLLANVKVELWQPDKTKKSRLLGELTDSFIVMRFPWSDKGIAGAVQWLVAKLSRGWRGVPEKEILLPLEFPPQRDIEACGYKYANVKIWKETVSALNMDTELPPELALYLGAKARLGLFRMDPTKQRPVFRCAPTKEAIGYQPVVDFHDAYPIHMLCLSSVQDLTKKIQKDKDIQKLDARRFRANLILSGTGPYEEESWRSVTFRSVDGKEVECEFDVSCRTVRCKMPNVDPDTGIRHKTEPDHAIRKYRNVDQGAPKHGCLGMQLCPLLPSNNGAAGLESLIEVGMQIDKVELGSHLYIDQ</sequence>
<reference evidence="3" key="1">
    <citation type="journal article" date="2021" name="Nat. Commun.">
        <title>Genetic determinants of endophytism in the Arabidopsis root mycobiome.</title>
        <authorList>
            <person name="Mesny F."/>
            <person name="Miyauchi S."/>
            <person name="Thiergart T."/>
            <person name="Pickel B."/>
            <person name="Atanasova L."/>
            <person name="Karlsson M."/>
            <person name="Huettel B."/>
            <person name="Barry K.W."/>
            <person name="Haridas S."/>
            <person name="Chen C."/>
            <person name="Bauer D."/>
            <person name="Andreopoulos W."/>
            <person name="Pangilinan J."/>
            <person name="LaButti K."/>
            <person name="Riley R."/>
            <person name="Lipzen A."/>
            <person name="Clum A."/>
            <person name="Drula E."/>
            <person name="Henrissat B."/>
            <person name="Kohler A."/>
            <person name="Grigoriev I.V."/>
            <person name="Martin F.M."/>
            <person name="Hacquard S."/>
        </authorList>
    </citation>
    <scope>NUCLEOTIDE SEQUENCE</scope>
    <source>
        <strain evidence="3">MPI-CAGE-CH-0235</strain>
    </source>
</reference>
<keyword evidence="4" id="KW-1185">Reference proteome</keyword>
<evidence type="ECO:0000313" key="4">
    <source>
        <dbReference type="Proteomes" id="UP000813444"/>
    </source>
</evidence>
<keyword evidence="1" id="KW-0812">Transmembrane</keyword>
<dbReference type="GO" id="GO:0003824">
    <property type="term" value="F:catalytic activity"/>
    <property type="evidence" value="ECO:0007669"/>
    <property type="project" value="InterPro"/>
</dbReference>
<dbReference type="OrthoDB" id="17255at2759"/>
<feature type="domain" description="MOSC" evidence="2">
    <location>
        <begin position="270"/>
        <end position="435"/>
    </location>
</feature>
<feature type="transmembrane region" description="Helical" evidence="1">
    <location>
        <begin position="13"/>
        <end position="34"/>
    </location>
</feature>
<dbReference type="GO" id="GO:0030170">
    <property type="term" value="F:pyridoxal phosphate binding"/>
    <property type="evidence" value="ECO:0007669"/>
    <property type="project" value="InterPro"/>
</dbReference>
<accession>A0A8K0WW21</accession>
<keyword evidence="1" id="KW-0472">Membrane</keyword>